<keyword evidence="2" id="KW-1185">Reference proteome</keyword>
<evidence type="ECO:0000313" key="2">
    <source>
        <dbReference type="Proteomes" id="UP000249757"/>
    </source>
</evidence>
<dbReference type="AlphaFoldDB" id="A0A922T2J6"/>
<proteinExistence type="predicted"/>
<sequence length="42" mass="4619">MQLLRGTSTLQAIVRELKKRLSPSDSNTKNLLHTLAAKIASN</sequence>
<dbReference type="Proteomes" id="UP000249757">
    <property type="component" value="Unassembled WGS sequence"/>
</dbReference>
<comment type="caution">
    <text evidence="1">The sequence shown here is derived from an EMBL/GenBank/DDBJ whole genome shotgun (WGS) entry which is preliminary data.</text>
</comment>
<evidence type="ECO:0000313" key="1">
    <source>
        <dbReference type="EMBL" id="KAI1517663.1"/>
    </source>
</evidence>
<reference evidence="2" key="1">
    <citation type="journal article" date="2022" name="Microb. Genom.">
        <title>A global pangenome for the wheat fungal pathogen Pyrenophora tritici-repentis and prediction of effector protein structural homology.</title>
        <authorList>
            <person name="Moolhuijzen P.M."/>
            <person name="See P.T."/>
            <person name="Shi G."/>
            <person name="Powell H.R."/>
            <person name="Cockram J."/>
            <person name="Jorgensen L.N."/>
            <person name="Benslimane H."/>
            <person name="Strelkov S.E."/>
            <person name="Turner J."/>
            <person name="Liu Z."/>
            <person name="Moffat C.S."/>
        </authorList>
    </citation>
    <scope>NUCLEOTIDE SEQUENCE [LARGE SCALE GENOMIC DNA]</scope>
</reference>
<accession>A0A922T2J6</accession>
<name>A0A922T2J6_9PLEO</name>
<protein>
    <submittedName>
        <fullName evidence="1">Uncharacterized protein</fullName>
    </submittedName>
</protein>
<organism evidence="1 2">
    <name type="scientific">Pyrenophora tritici-repentis</name>
    <dbReference type="NCBI Taxonomy" id="45151"/>
    <lineage>
        <taxon>Eukaryota</taxon>
        <taxon>Fungi</taxon>
        <taxon>Dikarya</taxon>
        <taxon>Ascomycota</taxon>
        <taxon>Pezizomycotina</taxon>
        <taxon>Dothideomycetes</taxon>
        <taxon>Pleosporomycetidae</taxon>
        <taxon>Pleosporales</taxon>
        <taxon>Pleosporineae</taxon>
        <taxon>Pleosporaceae</taxon>
        <taxon>Pyrenophora</taxon>
    </lineage>
</organism>
<gene>
    <name evidence="1" type="ORF">Ptr86124_002964</name>
</gene>
<dbReference type="EMBL" id="NRDI02000003">
    <property type="protein sequence ID" value="KAI1517663.1"/>
    <property type="molecule type" value="Genomic_DNA"/>
</dbReference>